<feature type="region of interest" description="Disordered" evidence="1">
    <location>
        <begin position="1"/>
        <end position="26"/>
    </location>
</feature>
<accession>A0A1I7V2F6</accession>
<dbReference type="InterPro" id="IPR036638">
    <property type="entry name" value="HLH_DNA-bd_sf"/>
</dbReference>
<dbReference type="PROSITE" id="PS50888">
    <property type="entry name" value="BHLH"/>
    <property type="match status" value="2"/>
</dbReference>
<dbReference type="WBParaSite" id="Csp11.Scaffold630.g21725.t1">
    <property type="protein sequence ID" value="Csp11.Scaffold630.g21725.t1"/>
    <property type="gene ID" value="Csp11.Scaffold630.g21725"/>
</dbReference>
<feature type="compositionally biased region" description="Polar residues" evidence="1">
    <location>
        <begin position="1"/>
        <end position="13"/>
    </location>
</feature>
<proteinExistence type="predicted"/>
<evidence type="ECO:0000313" key="4">
    <source>
        <dbReference type="WBParaSite" id="Csp11.Scaffold630.g21725.t1"/>
    </source>
</evidence>
<dbReference type="GO" id="GO:0046983">
    <property type="term" value="F:protein dimerization activity"/>
    <property type="evidence" value="ECO:0007669"/>
    <property type="project" value="InterPro"/>
</dbReference>
<organism evidence="3 4">
    <name type="scientific">Caenorhabditis tropicalis</name>
    <dbReference type="NCBI Taxonomy" id="1561998"/>
    <lineage>
        <taxon>Eukaryota</taxon>
        <taxon>Metazoa</taxon>
        <taxon>Ecdysozoa</taxon>
        <taxon>Nematoda</taxon>
        <taxon>Chromadorea</taxon>
        <taxon>Rhabditida</taxon>
        <taxon>Rhabditina</taxon>
        <taxon>Rhabditomorpha</taxon>
        <taxon>Rhabditoidea</taxon>
        <taxon>Rhabditidae</taxon>
        <taxon>Peloderinae</taxon>
        <taxon>Caenorhabditis</taxon>
    </lineage>
</organism>
<feature type="domain" description="BHLH" evidence="2">
    <location>
        <begin position="17"/>
        <end position="68"/>
    </location>
</feature>
<dbReference type="Proteomes" id="UP000095282">
    <property type="component" value="Unplaced"/>
</dbReference>
<dbReference type="Pfam" id="PF00010">
    <property type="entry name" value="HLH"/>
    <property type="match status" value="1"/>
</dbReference>
<dbReference type="SUPFAM" id="SSF47459">
    <property type="entry name" value="HLH, helix-loop-helix DNA-binding domain"/>
    <property type="match status" value="2"/>
</dbReference>
<dbReference type="SMART" id="SM00353">
    <property type="entry name" value="HLH"/>
    <property type="match status" value="2"/>
</dbReference>
<reference evidence="4" key="1">
    <citation type="submission" date="2016-11" db="UniProtKB">
        <authorList>
            <consortium name="WormBaseParasite"/>
        </authorList>
    </citation>
    <scope>IDENTIFICATION</scope>
</reference>
<keyword evidence="3" id="KW-1185">Reference proteome</keyword>
<evidence type="ECO:0000313" key="3">
    <source>
        <dbReference type="Proteomes" id="UP000095282"/>
    </source>
</evidence>
<evidence type="ECO:0000259" key="2">
    <source>
        <dbReference type="PROSITE" id="PS50888"/>
    </source>
</evidence>
<name>A0A1I7V2F6_9PELO</name>
<dbReference type="AlphaFoldDB" id="A0A1I7V2F6"/>
<protein>
    <submittedName>
        <fullName evidence="4">BHLH domain-containing protein</fullName>
    </submittedName>
</protein>
<feature type="domain" description="BHLH" evidence="2">
    <location>
        <begin position="175"/>
        <end position="230"/>
    </location>
</feature>
<evidence type="ECO:0000256" key="1">
    <source>
        <dbReference type="SAM" id="MobiDB-lite"/>
    </source>
</evidence>
<dbReference type="Gene3D" id="4.10.280.10">
    <property type="entry name" value="Helix-loop-helix DNA-binding domain"/>
    <property type="match status" value="2"/>
</dbReference>
<sequence>MKTPVLTAQNSTIPPVKTPYKKKAGEMKRRMNTNEKFKELEQLVRNQWDGKLKQEIVLRKAFDMVTELKKSASNPHYCGFSKGFDQVRNIVIPFLIYLKMDKNKTENYIGQLEKILPENPNQCSSSEAIPGEEIIDVIGFDDVEEILSEGKDTPSLSEMTLVEETVKNTEKDGERKKRLHMEREQYRRVKLTEAYKNLNKFIADNNLWNGNGKPEKIETVAVTIDFIRASQEKQWVDQQEKLLFMAGQENGRLRAKTLLFDFFQHDGHLQTHLSDLEQSINLQLNPRPLIGFMGPIQLPTASLLSLMSLLQQLPQQPAQQLPLLADSANPAMQDDQENVPPVDKPKIFRPFDV</sequence>
<dbReference type="InterPro" id="IPR011598">
    <property type="entry name" value="bHLH_dom"/>
</dbReference>